<organism evidence="5 6">
    <name type="scientific">Pseudobutyrivibrio xylanivorans</name>
    <dbReference type="NCBI Taxonomy" id="185007"/>
    <lineage>
        <taxon>Bacteria</taxon>
        <taxon>Bacillati</taxon>
        <taxon>Bacillota</taxon>
        <taxon>Clostridia</taxon>
        <taxon>Lachnospirales</taxon>
        <taxon>Lachnospiraceae</taxon>
        <taxon>Pseudobutyrivibrio</taxon>
    </lineage>
</organism>
<sequence length="332" mass="35366">MKANGNYKKLLVILLTVILTAGVILAGCGSSSGGGGSAGGKKFLYSGPPSDTFKQLLMDNIAAAGSAAGVTVDFGEPCESVKAQVDQFKQAVSAGYDAIICLPVDRSTALQLETVAGDLPIIYVNACPDEQFLKENKYIAVSSYEMNAGEYQAEYVWNKLGKPSSMNIVILRGELTHNASVQRSVSVKNWLRKNGVELNVVFDDTANWSVDEAADVMNLVMKIGQPFDCVFCNNDDMAIGACHALKAKGYDLNKVPVVGVDATTAGCQSIVDGEMQFTVYQSAKGQGEKAIETAIALTTKGSADGIEGLSEDGFYVWVPFEKVDATNVKDYM</sequence>
<accession>A0A5P6VPY6</accession>
<evidence type="ECO:0000313" key="5">
    <source>
        <dbReference type="EMBL" id="QFJ54637.1"/>
    </source>
</evidence>
<dbReference type="KEGG" id="pxv:FXF36_07100"/>
<dbReference type="AlphaFoldDB" id="A0A5P6VPY6"/>
<name>A0A5P6VPY6_PSEXY</name>
<dbReference type="SUPFAM" id="SSF53822">
    <property type="entry name" value="Periplasmic binding protein-like I"/>
    <property type="match status" value="1"/>
</dbReference>
<dbReference type="InterPro" id="IPR028082">
    <property type="entry name" value="Peripla_BP_I"/>
</dbReference>
<dbReference type="GO" id="GO:0030313">
    <property type="term" value="C:cell envelope"/>
    <property type="evidence" value="ECO:0007669"/>
    <property type="project" value="UniProtKB-SubCell"/>
</dbReference>
<protein>
    <submittedName>
        <fullName evidence="5">Substrate-binding domain-containing protein</fullName>
    </submittedName>
</protein>
<dbReference type="EMBL" id="CP043028">
    <property type="protein sequence ID" value="QFJ54637.1"/>
    <property type="molecule type" value="Genomic_DNA"/>
</dbReference>
<dbReference type="GO" id="GO:0030246">
    <property type="term" value="F:carbohydrate binding"/>
    <property type="evidence" value="ECO:0007669"/>
    <property type="project" value="UniProtKB-ARBA"/>
</dbReference>
<dbReference type="RefSeq" id="WP_151623124.1">
    <property type="nucleotide sequence ID" value="NZ_CP043028.1"/>
</dbReference>
<dbReference type="Proteomes" id="UP000327030">
    <property type="component" value="Chromosome 1"/>
</dbReference>
<comment type="similarity">
    <text evidence="2">Belongs to the bacterial solute-binding protein 2 family.</text>
</comment>
<gene>
    <name evidence="5" type="ORF">FXF36_07100</name>
</gene>
<evidence type="ECO:0000256" key="3">
    <source>
        <dbReference type="ARBA" id="ARBA00022729"/>
    </source>
</evidence>
<reference evidence="6" key="1">
    <citation type="submission" date="2019-08" db="EMBL/GenBank/DDBJ databases">
        <title>Complete Genome Sequence of the Polysaccharide-Degrading Rumen Bacterium Pseudobutyrivibrio xylanivorans MA3014.</title>
        <authorList>
            <person name="Palevich N."/>
            <person name="Maclean P.H."/>
            <person name="Kelly W.J."/>
            <person name="Leahy S.C."/>
            <person name="Rakonjac J."/>
            <person name="Attwood G.T."/>
        </authorList>
    </citation>
    <scope>NUCLEOTIDE SEQUENCE [LARGE SCALE GENOMIC DNA]</scope>
    <source>
        <strain evidence="6">MA3014</strain>
    </source>
</reference>
<dbReference type="Gene3D" id="3.40.50.2300">
    <property type="match status" value="2"/>
</dbReference>
<dbReference type="PANTHER" id="PTHR46847">
    <property type="entry name" value="D-ALLOSE-BINDING PERIPLASMIC PROTEIN-RELATED"/>
    <property type="match status" value="1"/>
</dbReference>
<dbReference type="PANTHER" id="PTHR46847:SF1">
    <property type="entry name" value="D-ALLOSE-BINDING PERIPLASMIC PROTEIN-RELATED"/>
    <property type="match status" value="1"/>
</dbReference>
<dbReference type="PROSITE" id="PS51257">
    <property type="entry name" value="PROKAR_LIPOPROTEIN"/>
    <property type="match status" value="1"/>
</dbReference>
<evidence type="ECO:0000256" key="2">
    <source>
        <dbReference type="ARBA" id="ARBA00007639"/>
    </source>
</evidence>
<dbReference type="InterPro" id="IPR025997">
    <property type="entry name" value="SBP_2_dom"/>
</dbReference>
<evidence type="ECO:0000256" key="1">
    <source>
        <dbReference type="ARBA" id="ARBA00004196"/>
    </source>
</evidence>
<keyword evidence="3" id="KW-0732">Signal</keyword>
<feature type="domain" description="Periplasmic binding protein" evidence="4">
    <location>
        <begin position="50"/>
        <end position="299"/>
    </location>
</feature>
<proteinExistence type="inferred from homology"/>
<comment type="subcellular location">
    <subcellularLocation>
        <location evidence="1">Cell envelope</location>
    </subcellularLocation>
</comment>
<dbReference type="OrthoDB" id="9769193at2"/>
<evidence type="ECO:0000313" key="6">
    <source>
        <dbReference type="Proteomes" id="UP000327030"/>
    </source>
</evidence>
<dbReference type="Pfam" id="PF13407">
    <property type="entry name" value="Peripla_BP_4"/>
    <property type="match status" value="1"/>
</dbReference>
<evidence type="ECO:0000259" key="4">
    <source>
        <dbReference type="Pfam" id="PF13407"/>
    </source>
</evidence>